<accession>A0A2A9EX32</accession>
<feature type="compositionally biased region" description="Polar residues" evidence="6">
    <location>
        <begin position="1"/>
        <end position="15"/>
    </location>
</feature>
<dbReference type="PRINTS" id="PR00400">
    <property type="entry name" value="TETREPRESSOR"/>
</dbReference>
<dbReference type="SUPFAM" id="SSF46689">
    <property type="entry name" value="Homeodomain-like"/>
    <property type="match status" value="1"/>
</dbReference>
<dbReference type="InterPro" id="IPR036271">
    <property type="entry name" value="Tet_transcr_reg_TetR-rel_C_sf"/>
</dbReference>
<evidence type="ECO:0000256" key="1">
    <source>
        <dbReference type="ARBA" id="ARBA00022491"/>
    </source>
</evidence>
<dbReference type="Pfam" id="PF00440">
    <property type="entry name" value="TetR_N"/>
    <property type="match status" value="1"/>
</dbReference>
<comment type="caution">
    <text evidence="8">The sequence shown here is derived from an EMBL/GenBank/DDBJ whole genome shotgun (WGS) entry which is preliminary data.</text>
</comment>
<keyword evidence="2" id="KW-0805">Transcription regulation</keyword>
<dbReference type="PRINTS" id="PR00455">
    <property type="entry name" value="HTHTETR"/>
</dbReference>
<dbReference type="EMBL" id="PDJJ01000001">
    <property type="protein sequence ID" value="PFG42872.1"/>
    <property type="molecule type" value="Genomic_DNA"/>
</dbReference>
<evidence type="ECO:0000256" key="5">
    <source>
        <dbReference type="PROSITE-ProRule" id="PRU00335"/>
    </source>
</evidence>
<name>A0A2A9EX32_9MICO</name>
<protein>
    <submittedName>
        <fullName evidence="8">TetR family transcriptional regulator</fullName>
    </submittedName>
</protein>
<feature type="region of interest" description="Disordered" evidence="6">
    <location>
        <begin position="1"/>
        <end position="31"/>
    </location>
</feature>
<evidence type="ECO:0000256" key="2">
    <source>
        <dbReference type="ARBA" id="ARBA00023015"/>
    </source>
</evidence>
<proteinExistence type="predicted"/>
<dbReference type="PANTHER" id="PTHR30055">
    <property type="entry name" value="HTH-TYPE TRANSCRIPTIONAL REGULATOR RUTR"/>
    <property type="match status" value="1"/>
</dbReference>
<keyword evidence="1" id="KW-0678">Repressor</keyword>
<keyword evidence="3 5" id="KW-0238">DNA-binding</keyword>
<dbReference type="InterPro" id="IPR009057">
    <property type="entry name" value="Homeodomain-like_sf"/>
</dbReference>
<dbReference type="Pfam" id="PF02909">
    <property type="entry name" value="TetR_C_1"/>
    <property type="match status" value="1"/>
</dbReference>
<dbReference type="InterPro" id="IPR001647">
    <property type="entry name" value="HTH_TetR"/>
</dbReference>
<dbReference type="InterPro" id="IPR004111">
    <property type="entry name" value="Repressor_TetR_C"/>
</dbReference>
<evidence type="ECO:0000256" key="4">
    <source>
        <dbReference type="ARBA" id="ARBA00023163"/>
    </source>
</evidence>
<evidence type="ECO:0000313" key="8">
    <source>
        <dbReference type="EMBL" id="PFG42872.1"/>
    </source>
</evidence>
<dbReference type="InterPro" id="IPR003012">
    <property type="entry name" value="Tet_transcr_reg_TetR"/>
</dbReference>
<dbReference type="InterPro" id="IPR050109">
    <property type="entry name" value="HTH-type_TetR-like_transc_reg"/>
</dbReference>
<sequence>MSCVTNDEVPTQVATDSAPRPRARRRGRPSVPLLSQKRITRAAVELIGARGYPALTMAALARELRVAPSALYNHVASKRDLLRWLQDHVNRGIDASAFDTEPWDVALERWARSYRDAYVRHAPLVPVIAVTPIAGSPHTVAMYEGVVAGLCAGGWPEAEAVDVVVALESFVLGSAMDATAPADIFDVPDDAAAPALARAGLLRAGRDNADAAFEAGLAALVTGFRARHPGGAGG</sequence>
<dbReference type="Proteomes" id="UP000224130">
    <property type="component" value="Unassembled WGS sequence"/>
</dbReference>
<reference evidence="8 9" key="1">
    <citation type="submission" date="2017-10" db="EMBL/GenBank/DDBJ databases">
        <title>Sequencing the genomes of 1000 actinobacteria strains.</title>
        <authorList>
            <person name="Klenk H.-P."/>
        </authorList>
    </citation>
    <scope>NUCLEOTIDE SEQUENCE [LARGE SCALE GENOMIC DNA]</scope>
    <source>
        <strain evidence="8 9">DSM 21863</strain>
    </source>
</reference>
<evidence type="ECO:0000259" key="7">
    <source>
        <dbReference type="PROSITE" id="PS50977"/>
    </source>
</evidence>
<dbReference type="GO" id="GO:0000976">
    <property type="term" value="F:transcription cis-regulatory region binding"/>
    <property type="evidence" value="ECO:0007669"/>
    <property type="project" value="TreeGrafter"/>
</dbReference>
<organism evidence="8 9">
    <name type="scientific">Isoptericola jiangsuensis</name>
    <dbReference type="NCBI Taxonomy" id="548579"/>
    <lineage>
        <taxon>Bacteria</taxon>
        <taxon>Bacillati</taxon>
        <taxon>Actinomycetota</taxon>
        <taxon>Actinomycetes</taxon>
        <taxon>Micrococcales</taxon>
        <taxon>Promicromonosporaceae</taxon>
        <taxon>Isoptericola</taxon>
    </lineage>
</organism>
<evidence type="ECO:0000256" key="3">
    <source>
        <dbReference type="ARBA" id="ARBA00023125"/>
    </source>
</evidence>
<gene>
    <name evidence="8" type="ORF">ATJ88_1545</name>
</gene>
<keyword evidence="4" id="KW-0804">Transcription</keyword>
<dbReference type="AlphaFoldDB" id="A0A2A9EX32"/>
<dbReference type="GO" id="GO:0003700">
    <property type="term" value="F:DNA-binding transcription factor activity"/>
    <property type="evidence" value="ECO:0007669"/>
    <property type="project" value="TreeGrafter"/>
</dbReference>
<feature type="domain" description="HTH tetR-type" evidence="7">
    <location>
        <begin position="33"/>
        <end position="93"/>
    </location>
</feature>
<dbReference type="GO" id="GO:0045892">
    <property type="term" value="P:negative regulation of DNA-templated transcription"/>
    <property type="evidence" value="ECO:0007669"/>
    <property type="project" value="InterPro"/>
</dbReference>
<keyword evidence="9" id="KW-1185">Reference proteome</keyword>
<dbReference type="GO" id="GO:0046677">
    <property type="term" value="P:response to antibiotic"/>
    <property type="evidence" value="ECO:0007669"/>
    <property type="project" value="InterPro"/>
</dbReference>
<evidence type="ECO:0000313" key="9">
    <source>
        <dbReference type="Proteomes" id="UP000224130"/>
    </source>
</evidence>
<dbReference type="PANTHER" id="PTHR30055:SF151">
    <property type="entry name" value="TRANSCRIPTIONAL REGULATORY PROTEIN"/>
    <property type="match status" value="1"/>
</dbReference>
<dbReference type="Gene3D" id="1.10.357.10">
    <property type="entry name" value="Tetracycline Repressor, domain 2"/>
    <property type="match status" value="1"/>
</dbReference>
<dbReference type="PROSITE" id="PS50977">
    <property type="entry name" value="HTH_TETR_2"/>
    <property type="match status" value="1"/>
</dbReference>
<feature type="DNA-binding region" description="H-T-H motif" evidence="5">
    <location>
        <begin position="56"/>
        <end position="75"/>
    </location>
</feature>
<evidence type="ECO:0000256" key="6">
    <source>
        <dbReference type="SAM" id="MobiDB-lite"/>
    </source>
</evidence>
<dbReference type="SUPFAM" id="SSF48498">
    <property type="entry name" value="Tetracyclin repressor-like, C-terminal domain"/>
    <property type="match status" value="1"/>
</dbReference>